<evidence type="ECO:0000256" key="1">
    <source>
        <dbReference type="ARBA" id="ARBA00008601"/>
    </source>
</evidence>
<evidence type="ECO:0000313" key="6">
    <source>
        <dbReference type="WBParaSite" id="ECPE_0001057901-mRNA-1"/>
    </source>
</evidence>
<dbReference type="GO" id="GO:0043409">
    <property type="term" value="P:negative regulation of MAPK cascade"/>
    <property type="evidence" value="ECO:0007669"/>
    <property type="project" value="TreeGrafter"/>
</dbReference>
<organism evidence="6">
    <name type="scientific">Echinostoma caproni</name>
    <dbReference type="NCBI Taxonomy" id="27848"/>
    <lineage>
        <taxon>Eukaryota</taxon>
        <taxon>Metazoa</taxon>
        <taxon>Spiralia</taxon>
        <taxon>Lophotrochozoa</taxon>
        <taxon>Platyhelminthes</taxon>
        <taxon>Trematoda</taxon>
        <taxon>Digenea</taxon>
        <taxon>Plagiorchiida</taxon>
        <taxon>Echinostomata</taxon>
        <taxon>Echinostomatoidea</taxon>
        <taxon>Echinostomatidae</taxon>
        <taxon>Echinostoma</taxon>
    </lineage>
</organism>
<dbReference type="SUPFAM" id="SSF52799">
    <property type="entry name" value="(Phosphotyrosine protein) phosphatases II"/>
    <property type="match status" value="1"/>
</dbReference>
<feature type="domain" description="Dual specificity phosphatase catalytic" evidence="5">
    <location>
        <begin position="27"/>
        <end position="94"/>
    </location>
</feature>
<dbReference type="WBParaSite" id="ECPE_0001057901-mRNA-1">
    <property type="protein sequence ID" value="ECPE_0001057901-mRNA-1"/>
    <property type="gene ID" value="ECPE_0001057901"/>
</dbReference>
<protein>
    <recommendedName>
        <fullName evidence="2">protein-tyrosine-phosphatase</fullName>
        <ecNumber evidence="2">3.1.3.48</ecNumber>
    </recommendedName>
</protein>
<dbReference type="AlphaFoldDB" id="A0A183AUB2"/>
<dbReference type="PANTHER" id="PTHR10159">
    <property type="entry name" value="DUAL SPECIFICITY PROTEIN PHOSPHATASE"/>
    <property type="match status" value="1"/>
</dbReference>
<dbReference type="PANTHER" id="PTHR10159:SF519">
    <property type="entry name" value="DUAL SPECIFICITY PROTEIN PHOSPHATASE MPK3"/>
    <property type="match status" value="1"/>
</dbReference>
<reference evidence="6" key="1">
    <citation type="submission" date="2016-06" db="UniProtKB">
        <authorList>
            <consortium name="WormBaseParasite"/>
        </authorList>
    </citation>
    <scope>IDENTIFICATION</scope>
</reference>
<name>A0A183AUB2_9TREM</name>
<accession>A0A183AUB2</accession>
<dbReference type="InterPro" id="IPR029021">
    <property type="entry name" value="Prot-tyrosine_phosphatase-like"/>
</dbReference>
<evidence type="ECO:0000256" key="2">
    <source>
        <dbReference type="ARBA" id="ARBA00013064"/>
    </source>
</evidence>
<evidence type="ECO:0000259" key="5">
    <source>
        <dbReference type="Pfam" id="PF00782"/>
    </source>
</evidence>
<proteinExistence type="inferred from homology"/>
<evidence type="ECO:0000256" key="3">
    <source>
        <dbReference type="ARBA" id="ARBA00022801"/>
    </source>
</evidence>
<keyword evidence="3" id="KW-0378">Hydrolase</keyword>
<keyword evidence="4" id="KW-0904">Protein phosphatase</keyword>
<sequence length="131" mass="15088">LVTPQFLSPVGSSLVVSQFLTSTLVCEIEQRRFEGRRVLVVSRNTISRNVTVAIAYLTKYGGMSLKDSWKHVKSACMPMQPSWEFMEMLSEFEAQCNGKDTRTLLTEEEFYGKRMRQFCPQSQERLPKVKP</sequence>
<dbReference type="EC" id="3.1.3.48" evidence="2"/>
<comment type="similarity">
    <text evidence="1">Belongs to the protein-tyrosine phosphatase family. Non-receptor class dual specificity subfamily.</text>
</comment>
<dbReference type="GO" id="GO:0005737">
    <property type="term" value="C:cytoplasm"/>
    <property type="evidence" value="ECO:0007669"/>
    <property type="project" value="TreeGrafter"/>
</dbReference>
<dbReference type="Gene3D" id="3.90.190.10">
    <property type="entry name" value="Protein tyrosine phosphatase superfamily"/>
    <property type="match status" value="1"/>
</dbReference>
<evidence type="ECO:0000256" key="4">
    <source>
        <dbReference type="ARBA" id="ARBA00022912"/>
    </source>
</evidence>
<dbReference type="Pfam" id="PF00782">
    <property type="entry name" value="DSPc"/>
    <property type="match status" value="1"/>
</dbReference>
<dbReference type="GO" id="GO:0004725">
    <property type="term" value="F:protein tyrosine phosphatase activity"/>
    <property type="evidence" value="ECO:0007669"/>
    <property type="project" value="UniProtKB-EC"/>
</dbReference>
<dbReference type="InterPro" id="IPR000340">
    <property type="entry name" value="Dual-sp_phosphatase_cat-dom"/>
</dbReference>